<keyword evidence="4" id="KW-0677">Repeat</keyword>
<evidence type="ECO:0000256" key="3">
    <source>
        <dbReference type="ARBA" id="ARBA00022574"/>
    </source>
</evidence>
<dbReference type="GO" id="GO:0005737">
    <property type="term" value="C:cytoplasm"/>
    <property type="evidence" value="ECO:0007669"/>
    <property type="project" value="UniProtKB-SubCell"/>
</dbReference>
<dbReference type="PANTHER" id="PTHR19857">
    <property type="entry name" value="MITOCHONDRIAL DIVISION PROTEIN 1-RELATED"/>
    <property type="match status" value="1"/>
</dbReference>
<dbReference type="InterPro" id="IPR036322">
    <property type="entry name" value="WD40_repeat_dom_sf"/>
</dbReference>
<protein>
    <submittedName>
        <fullName evidence="6">9160_t:CDS:1</fullName>
    </submittedName>
</protein>
<dbReference type="Pfam" id="PF00400">
    <property type="entry name" value="WD40"/>
    <property type="match status" value="7"/>
</dbReference>
<feature type="repeat" description="WD" evidence="5">
    <location>
        <begin position="131"/>
        <end position="162"/>
    </location>
</feature>
<dbReference type="Proteomes" id="UP000789831">
    <property type="component" value="Unassembled WGS sequence"/>
</dbReference>
<dbReference type="PRINTS" id="PR00320">
    <property type="entry name" value="GPROTEINBRPT"/>
</dbReference>
<evidence type="ECO:0000256" key="5">
    <source>
        <dbReference type="PROSITE-ProRule" id="PRU00221"/>
    </source>
</evidence>
<dbReference type="InterPro" id="IPR015943">
    <property type="entry name" value="WD40/YVTN_repeat-like_dom_sf"/>
</dbReference>
<keyword evidence="7" id="KW-1185">Reference proteome</keyword>
<keyword evidence="3 5" id="KW-0853">WD repeat</keyword>
<dbReference type="EMBL" id="CAJVPL010000615">
    <property type="protein sequence ID" value="CAG8514774.1"/>
    <property type="molecule type" value="Genomic_DNA"/>
</dbReference>
<evidence type="ECO:0000256" key="1">
    <source>
        <dbReference type="ARBA" id="ARBA00004496"/>
    </source>
</evidence>
<dbReference type="InterPro" id="IPR001680">
    <property type="entry name" value="WD40_rpt"/>
</dbReference>
<dbReference type="SMART" id="SM00320">
    <property type="entry name" value="WD40"/>
    <property type="match status" value="8"/>
</dbReference>
<dbReference type="SUPFAM" id="SSF69322">
    <property type="entry name" value="Tricorn protease domain 2"/>
    <property type="match status" value="1"/>
</dbReference>
<dbReference type="InterPro" id="IPR020472">
    <property type="entry name" value="WD40_PAC1"/>
</dbReference>
<dbReference type="PROSITE" id="PS00678">
    <property type="entry name" value="WD_REPEATS_1"/>
    <property type="match status" value="2"/>
</dbReference>
<feature type="repeat" description="WD" evidence="5">
    <location>
        <begin position="252"/>
        <end position="293"/>
    </location>
</feature>
<dbReference type="PROSITE" id="PS50082">
    <property type="entry name" value="WD_REPEATS_2"/>
    <property type="match status" value="7"/>
</dbReference>
<gene>
    <name evidence="6" type="ORF">AGERDE_LOCUS4926</name>
</gene>
<feature type="repeat" description="WD" evidence="5">
    <location>
        <begin position="163"/>
        <end position="204"/>
    </location>
</feature>
<feature type="repeat" description="WD" evidence="5">
    <location>
        <begin position="210"/>
        <end position="251"/>
    </location>
</feature>
<evidence type="ECO:0000256" key="2">
    <source>
        <dbReference type="ARBA" id="ARBA00022490"/>
    </source>
</evidence>
<sequence>MSDQEYNEESDFIEQDDIAEEQLIHDLNIMSVDEEEGGDDDEPVYSIDINPIDENIIVSGGGDDKSYLWRVDTGQQLFELSGHTDSVTSVIFSTDGQYVASGGMDGKVLVWQVGTGELVNSLEGPDEIMWLNWHPKGNILLAGANDTTIWMWQIPKGTVMNVFAGHSSPVATGQFTPDGKKIVTGSDDSTLIVWDPKSAAAVLRISGEDARFHNGAITSLRVNKDSSLVITGSTDNSAKLLNINNGNILGSFENHTDSVEAVGFSNSLPLAATGSVDNSLNIWDLNTLRLRQTSHHQDAITKLSWHDASSSSPHLITTSSVDHTVRVWDARTGDCVRVFSGHQDSVLDVGVSRDGKTIISGGDDGVCLVFKL</sequence>
<comment type="subcellular location">
    <subcellularLocation>
        <location evidence="1">Cytoplasm</location>
    </subcellularLocation>
</comment>
<evidence type="ECO:0000256" key="4">
    <source>
        <dbReference type="ARBA" id="ARBA00022737"/>
    </source>
</evidence>
<reference evidence="6" key="1">
    <citation type="submission" date="2021-06" db="EMBL/GenBank/DDBJ databases">
        <authorList>
            <person name="Kallberg Y."/>
            <person name="Tangrot J."/>
            <person name="Rosling A."/>
        </authorList>
    </citation>
    <scope>NUCLEOTIDE SEQUENCE</scope>
    <source>
        <strain evidence="6">MT106</strain>
    </source>
</reference>
<keyword evidence="2" id="KW-0963">Cytoplasm</keyword>
<feature type="repeat" description="WD" evidence="5">
    <location>
        <begin position="80"/>
        <end position="121"/>
    </location>
</feature>
<proteinExistence type="predicted"/>
<dbReference type="SUPFAM" id="SSF50978">
    <property type="entry name" value="WD40 repeat-like"/>
    <property type="match status" value="1"/>
</dbReference>
<evidence type="ECO:0000313" key="7">
    <source>
        <dbReference type="Proteomes" id="UP000789831"/>
    </source>
</evidence>
<organism evidence="6 7">
    <name type="scientific">Ambispora gerdemannii</name>
    <dbReference type="NCBI Taxonomy" id="144530"/>
    <lineage>
        <taxon>Eukaryota</taxon>
        <taxon>Fungi</taxon>
        <taxon>Fungi incertae sedis</taxon>
        <taxon>Mucoromycota</taxon>
        <taxon>Glomeromycotina</taxon>
        <taxon>Glomeromycetes</taxon>
        <taxon>Archaeosporales</taxon>
        <taxon>Ambisporaceae</taxon>
        <taxon>Ambispora</taxon>
    </lineage>
</organism>
<dbReference type="PROSITE" id="PS50294">
    <property type="entry name" value="WD_REPEATS_REGION"/>
    <property type="match status" value="5"/>
</dbReference>
<dbReference type="Gene3D" id="2.130.10.10">
    <property type="entry name" value="YVTN repeat-like/Quinoprotein amine dehydrogenase"/>
    <property type="match status" value="1"/>
</dbReference>
<comment type="caution">
    <text evidence="6">The sequence shown here is derived from an EMBL/GenBank/DDBJ whole genome shotgun (WGS) entry which is preliminary data.</text>
</comment>
<accession>A0A9N9A1Q1</accession>
<dbReference type="OrthoDB" id="10261640at2759"/>
<name>A0A9N9A1Q1_9GLOM</name>
<feature type="repeat" description="WD" evidence="5">
    <location>
        <begin position="293"/>
        <end position="338"/>
    </location>
</feature>
<dbReference type="AlphaFoldDB" id="A0A9N9A1Q1"/>
<evidence type="ECO:0000313" key="6">
    <source>
        <dbReference type="EMBL" id="CAG8514774.1"/>
    </source>
</evidence>
<feature type="repeat" description="WD" evidence="5">
    <location>
        <begin position="339"/>
        <end position="372"/>
    </location>
</feature>
<dbReference type="CDD" id="cd00200">
    <property type="entry name" value="WD40"/>
    <property type="match status" value="1"/>
</dbReference>
<dbReference type="PANTHER" id="PTHR19857:SF8">
    <property type="entry name" value="ANGIO-ASSOCIATED MIGRATORY CELL PROTEIN"/>
    <property type="match status" value="1"/>
</dbReference>
<dbReference type="FunFam" id="2.130.10.10:FF:000074">
    <property type="entry name" value="Angio-associated migratory cell protein-like protein"/>
    <property type="match status" value="1"/>
</dbReference>
<dbReference type="InterPro" id="IPR051179">
    <property type="entry name" value="WD_repeat_multifunction"/>
</dbReference>
<dbReference type="InterPro" id="IPR019775">
    <property type="entry name" value="WD40_repeat_CS"/>
</dbReference>